<keyword evidence="2" id="KW-1185">Reference proteome</keyword>
<reference evidence="2" key="1">
    <citation type="submission" date="2017-06" db="EMBL/GenBank/DDBJ databases">
        <authorList>
            <person name="Cremers G."/>
        </authorList>
    </citation>
    <scope>NUCLEOTIDE SEQUENCE [LARGE SCALE GENOMIC DNA]</scope>
</reference>
<dbReference type="Proteomes" id="UP000218615">
    <property type="component" value="Unassembled WGS sequence"/>
</dbReference>
<dbReference type="AlphaFoldDB" id="A0A284VRB6"/>
<sequence>MRIEAGATLTVIREYSGQSGGETPVPISNTAVKPVYVLHCTMMCEL</sequence>
<protein>
    <submittedName>
        <fullName evidence="1">Uncharacterized protein</fullName>
    </submittedName>
</protein>
<name>A0A284VRB6_9EURY</name>
<dbReference type="EMBL" id="FZMP01000196">
    <property type="protein sequence ID" value="SNQ61743.1"/>
    <property type="molecule type" value="Genomic_DNA"/>
</dbReference>
<evidence type="ECO:0000313" key="1">
    <source>
        <dbReference type="EMBL" id="SNQ61743.1"/>
    </source>
</evidence>
<organism evidence="1 2">
    <name type="scientific">Candidatus Methanoperedens nitratireducens</name>
    <dbReference type="NCBI Taxonomy" id="1392998"/>
    <lineage>
        <taxon>Archaea</taxon>
        <taxon>Methanobacteriati</taxon>
        <taxon>Methanobacteriota</taxon>
        <taxon>Stenosarchaea group</taxon>
        <taxon>Methanomicrobia</taxon>
        <taxon>Methanosarcinales</taxon>
        <taxon>ANME-2 cluster</taxon>
        <taxon>Candidatus Methanoperedentaceae</taxon>
        <taxon>Candidatus Methanoperedens</taxon>
    </lineage>
</organism>
<accession>A0A284VRB6</accession>
<evidence type="ECO:0000313" key="2">
    <source>
        <dbReference type="Proteomes" id="UP000218615"/>
    </source>
</evidence>
<gene>
    <name evidence="1" type="ORF">MNV_50002</name>
</gene>
<proteinExistence type="predicted"/>